<keyword evidence="3" id="KW-1185">Reference proteome</keyword>
<dbReference type="EMBL" id="ANOG01001120">
    <property type="protein sequence ID" value="EMI15305.1"/>
    <property type="molecule type" value="Genomic_DNA"/>
</dbReference>
<dbReference type="Pfam" id="PF08241">
    <property type="entry name" value="Methyltransf_11"/>
    <property type="match status" value="1"/>
</dbReference>
<evidence type="ECO:0000259" key="1">
    <source>
        <dbReference type="Pfam" id="PF08241"/>
    </source>
</evidence>
<dbReference type="RefSeq" id="WP_008709700.1">
    <property type="nucleotide sequence ID" value="NZ_ANOG01001120.1"/>
</dbReference>
<protein>
    <submittedName>
        <fullName evidence="2">Type 11 methyltransferase</fullName>
    </submittedName>
</protein>
<keyword evidence="2" id="KW-0808">Transferase</keyword>
<feature type="domain" description="Methyltransferase type 11" evidence="1">
    <location>
        <begin position="147"/>
        <end position="195"/>
    </location>
</feature>
<dbReference type="InterPro" id="IPR029063">
    <property type="entry name" value="SAM-dependent_MTases_sf"/>
</dbReference>
<dbReference type="InterPro" id="IPR013216">
    <property type="entry name" value="Methyltransf_11"/>
</dbReference>
<dbReference type="GO" id="GO:0032259">
    <property type="term" value="P:methylation"/>
    <property type="evidence" value="ECO:0007669"/>
    <property type="project" value="UniProtKB-KW"/>
</dbReference>
<accession>M5R7F6</accession>
<dbReference type="Gene3D" id="3.40.50.150">
    <property type="entry name" value="Vaccinia Virus protein VP39"/>
    <property type="match status" value="1"/>
</dbReference>
<dbReference type="CDD" id="cd02440">
    <property type="entry name" value="AdoMet_MTases"/>
    <property type="match status" value="1"/>
</dbReference>
<dbReference type="Pfam" id="PF03966">
    <property type="entry name" value="Trm112p"/>
    <property type="match status" value="1"/>
</dbReference>
<keyword evidence="2" id="KW-0489">Methyltransferase</keyword>
<comment type="caution">
    <text evidence="2">The sequence shown here is derived from an EMBL/GenBank/DDBJ whole genome shotgun (WGS) entry which is preliminary data.</text>
</comment>
<dbReference type="GO" id="GO:0008757">
    <property type="term" value="F:S-adenosylmethionine-dependent methyltransferase activity"/>
    <property type="evidence" value="ECO:0007669"/>
    <property type="project" value="InterPro"/>
</dbReference>
<dbReference type="OrthoDB" id="161159at2"/>
<dbReference type="SUPFAM" id="SSF158997">
    <property type="entry name" value="Trm112p-like"/>
    <property type="match status" value="1"/>
</dbReference>
<organism evidence="2 3">
    <name type="scientific">Rhodopirellula maiorica SM1</name>
    <dbReference type="NCBI Taxonomy" id="1265738"/>
    <lineage>
        <taxon>Bacteria</taxon>
        <taxon>Pseudomonadati</taxon>
        <taxon>Planctomycetota</taxon>
        <taxon>Planctomycetia</taxon>
        <taxon>Pirellulales</taxon>
        <taxon>Pirellulaceae</taxon>
        <taxon>Novipirellula</taxon>
    </lineage>
</organism>
<evidence type="ECO:0000313" key="2">
    <source>
        <dbReference type="EMBL" id="EMI15305.1"/>
    </source>
</evidence>
<proteinExistence type="predicted"/>
<dbReference type="SUPFAM" id="SSF53335">
    <property type="entry name" value="S-adenosyl-L-methionine-dependent methyltransferases"/>
    <property type="match status" value="1"/>
</dbReference>
<gene>
    <name evidence="2" type="ORF">RMSM_07771</name>
</gene>
<evidence type="ECO:0000313" key="3">
    <source>
        <dbReference type="Proteomes" id="UP000011991"/>
    </source>
</evidence>
<reference evidence="2 3" key="1">
    <citation type="journal article" date="2013" name="Mar. Genomics">
        <title>Expression of sulfatases in Rhodopirellula baltica and the diversity of sulfatases in the genus Rhodopirellula.</title>
        <authorList>
            <person name="Wegner C.E."/>
            <person name="Richter-Heitmann T."/>
            <person name="Klindworth A."/>
            <person name="Klockow C."/>
            <person name="Richter M."/>
            <person name="Achstetter T."/>
            <person name="Glockner F.O."/>
            <person name="Harder J."/>
        </authorList>
    </citation>
    <scope>NUCLEOTIDE SEQUENCE [LARGE SCALE GENOMIC DNA]</scope>
    <source>
        <strain evidence="2 3">SM1</strain>
    </source>
</reference>
<dbReference type="PATRIC" id="fig|1265738.3.peg.7755"/>
<dbReference type="InterPro" id="IPR005651">
    <property type="entry name" value="Trm112-like"/>
</dbReference>
<sequence length="296" mass="33200">MSENLIVTQDDTRILIRSELLDKIACPDCKSPLSQDAGSLRCSGCNVGFPVIADGRLPILHSADSEFAKIDVAWSMPKSTGKKRKSYRQKRLLPQTDVTNYSKPDRQYFLNQVQGEWILNVGSGEPNDTLAQNWANLDIFPHENCDVVGDAHWLPFRDGSFGAVTSDSVLEHVRRPFDMAAEMVRVLKPGGLLWCSVPFAHPIHADPDDYFRYSPEGLKMLFHECDVIRVGPTRGPISAIAHFAERAAEAMLPGKAGFAARWLTAWAIQPFKYLDPRLLKRDPNCACSFFILLKKR</sequence>
<dbReference type="AlphaFoldDB" id="M5R7F6"/>
<dbReference type="Proteomes" id="UP000011991">
    <property type="component" value="Unassembled WGS sequence"/>
</dbReference>
<name>M5R7F6_9BACT</name>